<dbReference type="STRING" id="946362.F2UJY8"/>
<name>F2UJY8_SALR5</name>
<feature type="repeat" description="ANK" evidence="3">
    <location>
        <begin position="71"/>
        <end position="103"/>
    </location>
</feature>
<keyword evidence="4" id="KW-0175">Coiled coil</keyword>
<dbReference type="Proteomes" id="UP000007799">
    <property type="component" value="Unassembled WGS sequence"/>
</dbReference>
<sequence length="685" mass="72736">MKLTAANRKKLFHSIERGDFITTYELLKGGFKPETQDPSGYTAAGWAVFNSKSGVLKIMLERGLNPNLSASGISLLHVAAMNGKHLMAKMLLRAGADATAKDLRGMTPADSAKDDVTRTVLNTPLASLSPETEFDVGEQVFCSEDNGTRRPAEIVSALPNKRFSVQLLGFNTKLEVDASALTKVNVEEVERQLKFMQQAKDARKQQQQQQRARARARSSIAPIPSEPTTPLTTATSSAFALPTVDSSSLRGSRRGSVAARDTTSSKRRAGSQMATPPSSARAPKTPKMAATTDATQAAMMQQLNQALNALESLKDTVASLTTTATAAATPVAVPTFTGGAAVGAGVDATTAQLLEENRTLQEMVDMLRAQQQESKAAFATSPAMTQSMANKEDADRIKVIAELRTKCIQLEAERDRYKRLMEISAAKYARLSAAHEAAKAEAEAEARQQEEALRKEEEEKKGKAAGGDDDAQDMQTGEDGDDEDKKEEDKEEDKGHEEEESKDTDTAAATTPPAEGESTTTTTTTAAAGDDDAEKETEAEEAKEEEEDEASKQHDESTEDEKQHQDGDSKEEDQQKEEGDSKEEPSATATTAMDTGDDEQDAAATTAPSATTPATSEAAVEEAATATPAVSETTPTAAPTAPAEAGTEEKTEGQAEKTQATAPTVDGDCSNQPATTTTTTAGEVA</sequence>
<feature type="compositionally biased region" description="Basic and acidic residues" evidence="5">
    <location>
        <begin position="550"/>
        <end position="585"/>
    </location>
</feature>
<feature type="compositionally biased region" description="Low complexity" evidence="5">
    <location>
        <begin position="675"/>
        <end position="685"/>
    </location>
</feature>
<keyword evidence="1" id="KW-0677">Repeat</keyword>
<evidence type="ECO:0000256" key="3">
    <source>
        <dbReference type="PROSITE-ProRule" id="PRU00023"/>
    </source>
</evidence>
<dbReference type="SUPFAM" id="SSF48403">
    <property type="entry name" value="Ankyrin repeat"/>
    <property type="match status" value="1"/>
</dbReference>
<dbReference type="PROSITE" id="PS50088">
    <property type="entry name" value="ANK_REPEAT"/>
    <property type="match status" value="1"/>
</dbReference>
<feature type="compositionally biased region" description="Low complexity" evidence="5">
    <location>
        <begin position="602"/>
        <end position="645"/>
    </location>
</feature>
<keyword evidence="7" id="KW-1185">Reference proteome</keyword>
<feature type="compositionally biased region" description="Acidic residues" evidence="5">
    <location>
        <begin position="529"/>
        <end position="549"/>
    </location>
</feature>
<dbReference type="OrthoDB" id="539213at2759"/>
<feature type="region of interest" description="Disordered" evidence="5">
    <location>
        <begin position="440"/>
        <end position="685"/>
    </location>
</feature>
<dbReference type="GeneID" id="16070881"/>
<evidence type="ECO:0000313" key="7">
    <source>
        <dbReference type="Proteomes" id="UP000007799"/>
    </source>
</evidence>
<feature type="coiled-coil region" evidence="4">
    <location>
        <begin position="296"/>
        <end position="323"/>
    </location>
</feature>
<dbReference type="OMA" id="ANKPLMC"/>
<proteinExistence type="predicted"/>
<organism evidence="7">
    <name type="scientific">Salpingoeca rosetta (strain ATCC 50818 / BSB-021)</name>
    <dbReference type="NCBI Taxonomy" id="946362"/>
    <lineage>
        <taxon>Eukaryota</taxon>
        <taxon>Choanoflagellata</taxon>
        <taxon>Craspedida</taxon>
        <taxon>Salpingoecidae</taxon>
        <taxon>Salpingoeca</taxon>
    </lineage>
</organism>
<feature type="compositionally biased region" description="Basic and acidic residues" evidence="5">
    <location>
        <begin position="440"/>
        <end position="462"/>
    </location>
</feature>
<feature type="compositionally biased region" description="Low complexity" evidence="5">
    <location>
        <begin position="226"/>
        <end position="261"/>
    </location>
</feature>
<evidence type="ECO:0000313" key="6">
    <source>
        <dbReference type="EMBL" id="EGD77437.1"/>
    </source>
</evidence>
<gene>
    <name evidence="6" type="ORF">PTSG_08534</name>
</gene>
<accession>F2UJY8</accession>
<dbReference type="RefSeq" id="XP_004990325.1">
    <property type="nucleotide sequence ID" value="XM_004990268.1"/>
</dbReference>
<evidence type="ECO:0000256" key="4">
    <source>
        <dbReference type="SAM" id="Coils"/>
    </source>
</evidence>
<dbReference type="EMBL" id="GL832978">
    <property type="protein sequence ID" value="EGD77437.1"/>
    <property type="molecule type" value="Genomic_DNA"/>
</dbReference>
<feature type="region of interest" description="Disordered" evidence="5">
    <location>
        <begin position="197"/>
        <end position="286"/>
    </location>
</feature>
<feature type="compositionally biased region" description="Low complexity" evidence="5">
    <location>
        <begin position="506"/>
        <end position="528"/>
    </location>
</feature>
<dbReference type="Pfam" id="PF12796">
    <property type="entry name" value="Ank_2"/>
    <property type="match status" value="1"/>
</dbReference>
<feature type="compositionally biased region" description="Acidic residues" evidence="5">
    <location>
        <begin position="467"/>
        <end position="491"/>
    </location>
</feature>
<reference evidence="6" key="1">
    <citation type="submission" date="2009-08" db="EMBL/GenBank/DDBJ databases">
        <title>Annotation of Salpingoeca rosetta.</title>
        <authorList>
            <consortium name="The Broad Institute Genome Sequencing Platform"/>
            <person name="Russ C."/>
            <person name="Cuomo C."/>
            <person name="Burger G."/>
            <person name="Gray M.W."/>
            <person name="Holland P.W.H."/>
            <person name="King N."/>
            <person name="Lang F.B.F."/>
            <person name="Roger A.J."/>
            <person name="Ruiz-Trillo I."/>
            <person name="Young S.K."/>
            <person name="Zeng Q."/>
            <person name="Gargeya S."/>
            <person name="Alvarado L."/>
            <person name="Berlin A."/>
            <person name="Chapman S.B."/>
            <person name="Chen Z."/>
            <person name="Freedman E."/>
            <person name="Gellesch M."/>
            <person name="Goldberg J."/>
            <person name="Griggs A."/>
            <person name="Gujja S."/>
            <person name="Heilman E."/>
            <person name="Heiman D."/>
            <person name="Howarth C."/>
            <person name="Mehta T."/>
            <person name="Neiman D."/>
            <person name="Pearson M."/>
            <person name="Roberts A."/>
            <person name="Saif S."/>
            <person name="Shea T."/>
            <person name="Shenoy N."/>
            <person name="Sisk P."/>
            <person name="Stolte C."/>
            <person name="Sykes S."/>
            <person name="White J."/>
            <person name="Yandava C."/>
            <person name="Haas B."/>
            <person name="Nusbaum C."/>
            <person name="Birren B."/>
        </authorList>
    </citation>
    <scope>NUCLEOTIDE SEQUENCE [LARGE SCALE GENOMIC DNA]</scope>
    <source>
        <strain evidence="6">ATCC 50818</strain>
    </source>
</reference>
<protein>
    <submittedName>
        <fullName evidence="6">Uncharacterized protein</fullName>
    </submittedName>
</protein>
<dbReference type="AlphaFoldDB" id="F2UJY8"/>
<keyword evidence="2 3" id="KW-0040">ANK repeat</keyword>
<dbReference type="Gene3D" id="1.25.40.20">
    <property type="entry name" value="Ankyrin repeat-containing domain"/>
    <property type="match status" value="1"/>
</dbReference>
<dbReference type="PANTHER" id="PTHR24171">
    <property type="entry name" value="ANKYRIN REPEAT DOMAIN-CONTAINING PROTEIN 39-RELATED"/>
    <property type="match status" value="1"/>
</dbReference>
<dbReference type="InterPro" id="IPR036770">
    <property type="entry name" value="Ankyrin_rpt-contain_sf"/>
</dbReference>
<evidence type="ECO:0000256" key="2">
    <source>
        <dbReference type="ARBA" id="ARBA00023043"/>
    </source>
</evidence>
<dbReference type="KEGG" id="sre:PTSG_08534"/>
<feature type="compositionally biased region" description="Basic and acidic residues" evidence="5">
    <location>
        <begin position="492"/>
        <end position="505"/>
    </location>
</feature>
<evidence type="ECO:0000256" key="5">
    <source>
        <dbReference type="SAM" id="MobiDB-lite"/>
    </source>
</evidence>
<dbReference type="SMART" id="SM00248">
    <property type="entry name" value="ANK"/>
    <property type="match status" value="2"/>
</dbReference>
<dbReference type="InParanoid" id="F2UJY8"/>
<dbReference type="PROSITE" id="PS50297">
    <property type="entry name" value="ANK_REP_REGION"/>
    <property type="match status" value="1"/>
</dbReference>
<evidence type="ECO:0000256" key="1">
    <source>
        <dbReference type="ARBA" id="ARBA00022737"/>
    </source>
</evidence>
<dbReference type="InterPro" id="IPR002110">
    <property type="entry name" value="Ankyrin_rpt"/>
</dbReference>